<dbReference type="Pfam" id="PF02567">
    <property type="entry name" value="PhzC-PhzF"/>
    <property type="match status" value="1"/>
</dbReference>
<dbReference type="GO" id="GO:0005737">
    <property type="term" value="C:cytoplasm"/>
    <property type="evidence" value="ECO:0007669"/>
    <property type="project" value="TreeGrafter"/>
</dbReference>
<accession>A0A4Y3HTK7</accession>
<proteinExistence type="inferred from homology"/>
<evidence type="ECO:0000313" key="5">
    <source>
        <dbReference type="Proteomes" id="UP000318717"/>
    </source>
</evidence>
<gene>
    <name evidence="4" type="ORF">VIN01S_04380</name>
</gene>
<reference evidence="4 5" key="1">
    <citation type="submission" date="2019-06" db="EMBL/GenBank/DDBJ databases">
        <title>Whole genome shotgun sequence of Vibrio inusitatus NBRC 102082.</title>
        <authorList>
            <person name="Hosoyama A."/>
            <person name="Uohara A."/>
            <person name="Ohji S."/>
            <person name="Ichikawa N."/>
        </authorList>
    </citation>
    <scope>NUCLEOTIDE SEQUENCE [LARGE SCALE GENOMIC DNA]</scope>
    <source>
        <strain evidence="4 5">NBRC 102082</strain>
    </source>
</reference>
<keyword evidence="5" id="KW-1185">Reference proteome</keyword>
<protein>
    <submittedName>
        <fullName evidence="4">Phenazine biosynthesis protein PhzF</fullName>
    </submittedName>
</protein>
<dbReference type="NCBIfam" id="TIGR00654">
    <property type="entry name" value="PhzF_family"/>
    <property type="match status" value="1"/>
</dbReference>
<dbReference type="Gene3D" id="3.10.310.10">
    <property type="entry name" value="Diaminopimelate Epimerase, Chain A, domain 1"/>
    <property type="match status" value="2"/>
</dbReference>
<evidence type="ECO:0000256" key="1">
    <source>
        <dbReference type="ARBA" id="ARBA00008270"/>
    </source>
</evidence>
<evidence type="ECO:0000313" key="4">
    <source>
        <dbReference type="EMBL" id="GEA49634.1"/>
    </source>
</evidence>
<feature type="active site" evidence="3">
    <location>
        <position position="46"/>
    </location>
</feature>
<dbReference type="Proteomes" id="UP000318717">
    <property type="component" value="Unassembled WGS sequence"/>
</dbReference>
<dbReference type="RefSeq" id="WP_141343987.1">
    <property type="nucleotide sequence ID" value="NZ_BJLF01000002.1"/>
</dbReference>
<keyword evidence="2" id="KW-0413">Isomerase</keyword>
<dbReference type="GO" id="GO:0016853">
    <property type="term" value="F:isomerase activity"/>
    <property type="evidence" value="ECO:0007669"/>
    <property type="project" value="UniProtKB-KW"/>
</dbReference>
<evidence type="ECO:0000256" key="2">
    <source>
        <dbReference type="ARBA" id="ARBA00023235"/>
    </source>
</evidence>
<comment type="caution">
    <text evidence="4">The sequence shown here is derived from an EMBL/GenBank/DDBJ whole genome shotgun (WGS) entry which is preliminary data.</text>
</comment>
<dbReference type="InterPro" id="IPR003719">
    <property type="entry name" value="Phenazine_PhzF-like"/>
</dbReference>
<dbReference type="PANTHER" id="PTHR13774">
    <property type="entry name" value="PHENAZINE BIOSYNTHESIS PROTEIN"/>
    <property type="match status" value="1"/>
</dbReference>
<comment type="similarity">
    <text evidence="1">Belongs to the PhzF family.</text>
</comment>
<evidence type="ECO:0000256" key="3">
    <source>
        <dbReference type="PIRSR" id="PIRSR016184-1"/>
    </source>
</evidence>
<dbReference type="AlphaFoldDB" id="A0A4Y3HTK7"/>
<dbReference type="OrthoDB" id="9788221at2"/>
<dbReference type="EMBL" id="BJLF01000002">
    <property type="protein sequence ID" value="GEA49634.1"/>
    <property type="molecule type" value="Genomic_DNA"/>
</dbReference>
<name>A0A4Y3HTK7_9VIBR</name>
<organism evidence="4 5">
    <name type="scientific">Vibrio inusitatus NBRC 102082</name>
    <dbReference type="NCBI Taxonomy" id="1219070"/>
    <lineage>
        <taxon>Bacteria</taxon>
        <taxon>Pseudomonadati</taxon>
        <taxon>Pseudomonadota</taxon>
        <taxon>Gammaproteobacteria</taxon>
        <taxon>Vibrionales</taxon>
        <taxon>Vibrionaceae</taxon>
        <taxon>Vibrio</taxon>
    </lineage>
</organism>
<dbReference type="PIRSF" id="PIRSF016184">
    <property type="entry name" value="PhzC_PhzF"/>
    <property type="match status" value="1"/>
</dbReference>
<dbReference type="PANTHER" id="PTHR13774:SF17">
    <property type="entry name" value="PHENAZINE BIOSYNTHESIS-LIKE DOMAIN-CONTAINING PROTEIN"/>
    <property type="match status" value="1"/>
</dbReference>
<dbReference type="SUPFAM" id="SSF54506">
    <property type="entry name" value="Diaminopimelate epimerase-like"/>
    <property type="match status" value="1"/>
</dbReference>
<sequence>MELSIYQVDAFTSKAFTGNPAGVCITNESLSDDLMLSIAREMAVSETAFLSLEDMTLRWFTPEVEVALCGHGTLSVAHILVETGQAKVDEVITFNTLSGVLTAKVTPTDIQLILPTAQLTAAQAIDDQLLKALGLRDDQIVSLASFDSKQLIEVADEQVVINLSPDFNAMKKLEGRGVVVTSISSKPNLDFMSRYFAPWVGINEDPVTGSNHCALSLFWSEKLDKTELKAYQASARGGYIGMKLMPDNQTTLIGKALTTIKGVMLV</sequence>